<feature type="binding site" evidence="6">
    <location>
        <position position="309"/>
    </location>
    <ligand>
        <name>Mg(2+)</name>
        <dbReference type="ChEBI" id="CHEBI:18420"/>
        <label>2</label>
    </ligand>
</feature>
<dbReference type="HAMAP" id="MF_00047">
    <property type="entry name" value="Dala_Dala_lig"/>
    <property type="match status" value="1"/>
</dbReference>
<evidence type="ECO:0000256" key="7">
    <source>
        <dbReference type="PROSITE-ProRule" id="PRU00409"/>
    </source>
</evidence>
<proteinExistence type="inferred from homology"/>
<keyword evidence="7" id="KW-0547">Nucleotide-binding</keyword>
<dbReference type="Pfam" id="PF07478">
    <property type="entry name" value="Dala_Dala_lig_C"/>
    <property type="match status" value="1"/>
</dbReference>
<feature type="active site" evidence="5">
    <location>
        <position position="187"/>
    </location>
</feature>
<evidence type="ECO:0000256" key="4">
    <source>
        <dbReference type="HAMAP-Rule" id="MF_00047"/>
    </source>
</evidence>
<comment type="similarity">
    <text evidence="1 4">Belongs to the D-alanine--D-alanine ligase family.</text>
</comment>
<dbReference type="GO" id="GO:0008360">
    <property type="term" value="P:regulation of cell shape"/>
    <property type="evidence" value="ECO:0007669"/>
    <property type="project" value="UniProtKB-KW"/>
</dbReference>
<feature type="binding site" evidence="6">
    <location>
        <position position="307"/>
    </location>
    <ligand>
        <name>Mg(2+)</name>
        <dbReference type="ChEBI" id="CHEBI:18420"/>
        <label>2</label>
    </ligand>
</feature>
<dbReference type="Proteomes" id="UP000327030">
    <property type="component" value="Chromosome 1"/>
</dbReference>
<dbReference type="InterPro" id="IPR011127">
    <property type="entry name" value="Dala_Dala_lig_N"/>
</dbReference>
<keyword evidence="7" id="KW-0067">ATP-binding</keyword>
<evidence type="ECO:0000313" key="9">
    <source>
        <dbReference type="EMBL" id="QFJ54831.1"/>
    </source>
</evidence>
<evidence type="ECO:0000256" key="2">
    <source>
        <dbReference type="ARBA" id="ARBA00022598"/>
    </source>
</evidence>
<dbReference type="KEGG" id="pxv:FXF36_08180"/>
<comment type="cofactor">
    <cofactor evidence="6">
        <name>Mg(2+)</name>
        <dbReference type="ChEBI" id="CHEBI:18420"/>
    </cofactor>
    <cofactor evidence="6">
        <name>Mn(2+)</name>
        <dbReference type="ChEBI" id="CHEBI:29035"/>
    </cofactor>
    <text evidence="6">Binds 2 magnesium or manganese ions per subunit.</text>
</comment>
<dbReference type="InterPro" id="IPR011095">
    <property type="entry name" value="Dala_Dala_lig_C"/>
</dbReference>
<protein>
    <recommendedName>
        <fullName evidence="4">D-alanine--D-alanine ligase</fullName>
        <ecNumber evidence="4">6.3.2.4</ecNumber>
    </recommendedName>
    <alternativeName>
        <fullName evidence="4">D-Ala-D-Ala ligase</fullName>
    </alternativeName>
    <alternativeName>
        <fullName evidence="4">D-alanylalanine synthetase</fullName>
    </alternativeName>
</protein>
<dbReference type="OrthoDB" id="9813261at2"/>
<dbReference type="AlphaFoldDB" id="A0A5P6VV90"/>
<dbReference type="GO" id="GO:0005737">
    <property type="term" value="C:cytoplasm"/>
    <property type="evidence" value="ECO:0007669"/>
    <property type="project" value="UniProtKB-SubCell"/>
</dbReference>
<comment type="function">
    <text evidence="4">Cell wall formation.</text>
</comment>
<dbReference type="PIRSF" id="PIRSF039102">
    <property type="entry name" value="Ddl/VanB"/>
    <property type="match status" value="1"/>
</dbReference>
<dbReference type="EMBL" id="CP043028">
    <property type="protein sequence ID" value="QFJ54831.1"/>
    <property type="molecule type" value="Genomic_DNA"/>
</dbReference>
<feature type="binding site" evidence="6">
    <location>
        <position position="294"/>
    </location>
    <ligand>
        <name>Mg(2+)</name>
        <dbReference type="ChEBI" id="CHEBI:18420"/>
        <label>1</label>
    </ligand>
</feature>
<dbReference type="GO" id="GO:0071555">
    <property type="term" value="P:cell wall organization"/>
    <property type="evidence" value="ECO:0007669"/>
    <property type="project" value="UniProtKB-KW"/>
</dbReference>
<keyword evidence="4" id="KW-0573">Peptidoglycan synthesis</keyword>
<comment type="catalytic activity">
    <reaction evidence="4">
        <text>2 D-alanine + ATP = D-alanyl-D-alanine + ADP + phosphate + H(+)</text>
        <dbReference type="Rhea" id="RHEA:11224"/>
        <dbReference type="ChEBI" id="CHEBI:15378"/>
        <dbReference type="ChEBI" id="CHEBI:30616"/>
        <dbReference type="ChEBI" id="CHEBI:43474"/>
        <dbReference type="ChEBI" id="CHEBI:57416"/>
        <dbReference type="ChEBI" id="CHEBI:57822"/>
        <dbReference type="ChEBI" id="CHEBI:456216"/>
        <dbReference type="EC" id="6.3.2.4"/>
    </reaction>
</comment>
<dbReference type="Gene3D" id="3.30.470.20">
    <property type="entry name" value="ATP-grasp fold, B domain"/>
    <property type="match status" value="1"/>
</dbReference>
<dbReference type="GO" id="GO:0008716">
    <property type="term" value="F:D-alanine-D-alanine ligase activity"/>
    <property type="evidence" value="ECO:0007669"/>
    <property type="project" value="UniProtKB-UniRule"/>
</dbReference>
<feature type="domain" description="ATP-grasp" evidence="8">
    <location>
        <begin position="147"/>
        <end position="340"/>
    </location>
</feature>
<name>A0A5P6VV90_PSEXY</name>
<keyword evidence="3 4" id="KW-0961">Cell wall biogenesis/degradation</keyword>
<dbReference type="NCBIfam" id="TIGR01205">
    <property type="entry name" value="D_ala_D_alaTIGR"/>
    <property type="match status" value="1"/>
</dbReference>
<keyword evidence="4" id="KW-0963">Cytoplasm</keyword>
<dbReference type="PANTHER" id="PTHR23132:SF23">
    <property type="entry name" value="D-ALANINE--D-ALANINE LIGASE B"/>
    <property type="match status" value="1"/>
</dbReference>
<dbReference type="GO" id="GO:0046872">
    <property type="term" value="F:metal ion binding"/>
    <property type="evidence" value="ECO:0007669"/>
    <property type="project" value="UniProtKB-KW"/>
</dbReference>
<evidence type="ECO:0000313" key="10">
    <source>
        <dbReference type="Proteomes" id="UP000327030"/>
    </source>
</evidence>
<gene>
    <name evidence="4" type="primary">ddl</name>
    <name evidence="9" type="ORF">FXF36_08180</name>
</gene>
<accession>A0A5P6VV90</accession>
<dbReference type="PANTHER" id="PTHR23132">
    <property type="entry name" value="D-ALANINE--D-ALANINE LIGASE"/>
    <property type="match status" value="1"/>
</dbReference>
<keyword evidence="6" id="KW-0464">Manganese</keyword>
<feature type="binding site" evidence="6">
    <location>
        <position position="307"/>
    </location>
    <ligand>
        <name>Mg(2+)</name>
        <dbReference type="ChEBI" id="CHEBI:18420"/>
        <label>1</label>
    </ligand>
</feature>
<feature type="active site" evidence="5">
    <location>
        <position position="318"/>
    </location>
</feature>
<dbReference type="Pfam" id="PF01820">
    <property type="entry name" value="Dala_Dala_lig_N"/>
    <property type="match status" value="1"/>
</dbReference>
<evidence type="ECO:0000256" key="3">
    <source>
        <dbReference type="ARBA" id="ARBA00023316"/>
    </source>
</evidence>
<evidence type="ECO:0000256" key="6">
    <source>
        <dbReference type="PIRSR" id="PIRSR039102-3"/>
    </source>
</evidence>
<dbReference type="Gene3D" id="3.30.1490.20">
    <property type="entry name" value="ATP-grasp fold, A domain"/>
    <property type="match status" value="1"/>
</dbReference>
<dbReference type="PROSITE" id="PS50975">
    <property type="entry name" value="ATP_GRASP"/>
    <property type="match status" value="1"/>
</dbReference>
<reference evidence="10" key="1">
    <citation type="submission" date="2019-08" db="EMBL/GenBank/DDBJ databases">
        <title>Complete Genome Sequence of the Polysaccharide-Degrading Rumen Bacterium Pseudobutyrivibrio xylanivorans MA3014.</title>
        <authorList>
            <person name="Palevich N."/>
            <person name="Maclean P.H."/>
            <person name="Kelly W.J."/>
            <person name="Leahy S.C."/>
            <person name="Rakonjac J."/>
            <person name="Attwood G.T."/>
        </authorList>
    </citation>
    <scope>NUCLEOTIDE SEQUENCE [LARGE SCALE GENOMIC DNA]</scope>
    <source>
        <strain evidence="10">MA3014</strain>
    </source>
</reference>
<organism evidence="9 10">
    <name type="scientific">Pseudobutyrivibrio xylanivorans</name>
    <dbReference type="NCBI Taxonomy" id="185007"/>
    <lineage>
        <taxon>Bacteria</taxon>
        <taxon>Bacillati</taxon>
        <taxon>Bacillota</taxon>
        <taxon>Clostridia</taxon>
        <taxon>Lachnospirales</taxon>
        <taxon>Lachnospiraceae</taxon>
        <taxon>Pseudobutyrivibrio</taxon>
    </lineage>
</organism>
<evidence type="ECO:0000256" key="1">
    <source>
        <dbReference type="ARBA" id="ARBA00010871"/>
    </source>
</evidence>
<dbReference type="GO" id="GO:0005524">
    <property type="term" value="F:ATP binding"/>
    <property type="evidence" value="ECO:0007669"/>
    <property type="project" value="UniProtKB-UniRule"/>
</dbReference>
<dbReference type="SUPFAM" id="SSF56059">
    <property type="entry name" value="Glutathione synthetase ATP-binding domain-like"/>
    <property type="match status" value="1"/>
</dbReference>
<sequence>MDIVVLAGGLSSERDVSFKSGTQVAAALRNRGHRALVLDVFMGFSDAECDITDIFENSEENSVKVENIPTEAPDIKAIIASRADKSASFFGPNVIRICQKADIVFMALHGGDGESGKVQAAFDLFGIRYTGNDYISSAVAMDKQMTKDFLDRAGVPTPVGVSLKKENRRGFKFDKYPCIVKPNCGGSSIGVTIVESADQLGAALDAAFEWENEVVVEQFIKGREFSDGVIEGKALPVIEIAPKQGFYDYKNKYAAGSAVETCPAELTVTQTETMQKYAEKAFKALGLTTYARMDFMMDEEGDIYCLEANTLPGMTPTSLLPQEAAVIGLDFEDLCEDLIEVSLKKYGIKHG</sequence>
<keyword evidence="6" id="KW-0460">Magnesium</keyword>
<comment type="subcellular location">
    <subcellularLocation>
        <location evidence="4">Cytoplasm</location>
    </subcellularLocation>
</comment>
<evidence type="ECO:0000259" key="8">
    <source>
        <dbReference type="PROSITE" id="PS50975"/>
    </source>
</evidence>
<keyword evidence="4" id="KW-0133">Cell shape</keyword>
<dbReference type="InterPro" id="IPR016185">
    <property type="entry name" value="PreATP-grasp_dom_sf"/>
</dbReference>
<dbReference type="InterPro" id="IPR011761">
    <property type="entry name" value="ATP-grasp"/>
</dbReference>
<dbReference type="Gene3D" id="3.40.50.20">
    <property type="match status" value="1"/>
</dbReference>
<dbReference type="RefSeq" id="WP_151623291.1">
    <property type="nucleotide sequence ID" value="NZ_CP043028.1"/>
</dbReference>
<comment type="pathway">
    <text evidence="4">Cell wall biogenesis; peptidoglycan biosynthesis.</text>
</comment>
<dbReference type="NCBIfam" id="NF002378">
    <property type="entry name" value="PRK01372.1"/>
    <property type="match status" value="1"/>
</dbReference>
<keyword evidence="2 4" id="KW-0436">Ligase</keyword>
<dbReference type="SUPFAM" id="SSF52440">
    <property type="entry name" value="PreATP-grasp domain"/>
    <property type="match status" value="1"/>
</dbReference>
<dbReference type="GO" id="GO:0009252">
    <property type="term" value="P:peptidoglycan biosynthetic process"/>
    <property type="evidence" value="ECO:0007669"/>
    <property type="project" value="UniProtKB-UniRule"/>
</dbReference>
<feature type="active site" evidence="5">
    <location>
        <position position="13"/>
    </location>
</feature>
<keyword evidence="6" id="KW-0479">Metal-binding</keyword>
<dbReference type="EC" id="6.3.2.4" evidence="4"/>
<dbReference type="InterPro" id="IPR005905">
    <property type="entry name" value="D_ala_D_ala"/>
</dbReference>
<dbReference type="InterPro" id="IPR013815">
    <property type="entry name" value="ATP_grasp_subdomain_1"/>
</dbReference>
<evidence type="ECO:0000256" key="5">
    <source>
        <dbReference type="PIRSR" id="PIRSR039102-1"/>
    </source>
</evidence>
<dbReference type="UniPathway" id="UPA00219"/>